<dbReference type="EMBL" id="AP019735">
    <property type="protein sequence ID" value="BBL03153.1"/>
    <property type="molecule type" value="Genomic_DNA"/>
</dbReference>
<gene>
    <name evidence="2" type="ORF">A5CBH24_04660</name>
</gene>
<feature type="signal peptide" evidence="1">
    <location>
        <begin position="1"/>
        <end position="22"/>
    </location>
</feature>
<evidence type="ECO:0000256" key="1">
    <source>
        <dbReference type="SAM" id="SignalP"/>
    </source>
</evidence>
<evidence type="ECO:0000313" key="2">
    <source>
        <dbReference type="EMBL" id="BBL03153.1"/>
    </source>
</evidence>
<feature type="chain" id="PRO_5021185727" evidence="1">
    <location>
        <begin position="23"/>
        <end position="154"/>
    </location>
</feature>
<proteinExistence type="predicted"/>
<dbReference type="KEGG" id="acou:A5CBH24_04660"/>
<dbReference type="GeneID" id="78341180"/>
<keyword evidence="2" id="KW-0449">Lipoprotein</keyword>
<dbReference type="RefSeq" id="WP_141412077.1">
    <property type="nucleotide sequence ID" value="NZ_AP019735.1"/>
</dbReference>
<dbReference type="Gene3D" id="2.40.128.640">
    <property type="match status" value="1"/>
</dbReference>
<dbReference type="AlphaFoldDB" id="A0A4Y1WPW2"/>
<protein>
    <submittedName>
        <fullName evidence="2">Lipoprotein</fullName>
    </submittedName>
</protein>
<name>A0A4Y1WPW2_9BACT</name>
<dbReference type="PROSITE" id="PS51257">
    <property type="entry name" value="PROKAR_LIPOPROTEIN"/>
    <property type="match status" value="1"/>
</dbReference>
<evidence type="ECO:0000313" key="3">
    <source>
        <dbReference type="Proteomes" id="UP000318946"/>
    </source>
</evidence>
<accession>A0A4Y1WPW2</accession>
<sequence length="154" mass="16672">MKSLIPVTAALLLLAACGQRNASRQTAPAAAQTAAPDMHDAENALDYQGAYTGVFPAADVPGIAVTLTLGPDGRYTEVNRYCERPGQFTDYGCYTVRGNILTLRPDSPKDIPAYYRVGENRLWRLDSHQQPITGPFADQYILTKSDSATPAGCY</sequence>
<keyword evidence="1" id="KW-0732">Signal</keyword>
<dbReference type="Pfam" id="PF04170">
    <property type="entry name" value="NlpE"/>
    <property type="match status" value="1"/>
</dbReference>
<organism evidence="2 3">
    <name type="scientific">Alistipes communis</name>
    <dbReference type="NCBI Taxonomy" id="2585118"/>
    <lineage>
        <taxon>Bacteria</taxon>
        <taxon>Pseudomonadati</taxon>
        <taxon>Bacteroidota</taxon>
        <taxon>Bacteroidia</taxon>
        <taxon>Bacteroidales</taxon>
        <taxon>Rikenellaceae</taxon>
        <taxon>Alistipes</taxon>
    </lineage>
</organism>
<reference evidence="3" key="1">
    <citation type="submission" date="2019-06" db="EMBL/GenBank/DDBJ databases">
        <title>Alistipes onderdonkii subsp. vulgaris subsp. nov., Alistipes dispar sp. nov. and Alistipes communis sp. nov., isolated from human faeces, and creation of Alistipes onderdonkii subsp. onderdonkii subsp. nov.</title>
        <authorList>
            <person name="Sakamoto M."/>
            <person name="Ikeyama N."/>
            <person name="Ogata Y."/>
            <person name="Suda W."/>
            <person name="Iino T."/>
            <person name="Hattori M."/>
            <person name="Ohkuma M."/>
        </authorList>
    </citation>
    <scope>NUCLEOTIDE SEQUENCE [LARGE SCALE GENOMIC DNA]</scope>
    <source>
        <strain evidence="3">5CBH24</strain>
    </source>
</reference>
<dbReference type="OrthoDB" id="5348860at2"/>
<keyword evidence="3" id="KW-1185">Reference proteome</keyword>
<dbReference type="Proteomes" id="UP000318946">
    <property type="component" value="Chromosome"/>
</dbReference>
<dbReference type="InterPro" id="IPR007298">
    <property type="entry name" value="Cu-R_lipoprotein_NlpE"/>
</dbReference>